<keyword evidence="2" id="KW-1185">Reference proteome</keyword>
<comment type="caution">
    <text evidence="1">The sequence shown here is derived from an EMBL/GenBank/DDBJ whole genome shotgun (WGS) entry which is preliminary data.</text>
</comment>
<reference evidence="1 2" key="1">
    <citation type="submission" date="2022-03" db="EMBL/GenBank/DDBJ databases">
        <title>Complete genome analysis of Roseomonas KG 17.1 : a prolific producer of plant growth promoters.</title>
        <authorList>
            <person name="Saadouli I."/>
            <person name="Najjari A."/>
            <person name="Mosbah A."/>
            <person name="Ouzari H.I."/>
        </authorList>
    </citation>
    <scope>NUCLEOTIDE SEQUENCE [LARGE SCALE GENOMIC DNA]</scope>
    <source>
        <strain evidence="1 2">KG17-1</strain>
    </source>
</reference>
<proteinExistence type="predicted"/>
<sequence length="86" mass="9065">MSLTSRPASTLDTAITLLQHLATLAVDHGEACARPLFQAADYLQDVLDCMPELSDAGATDEVGAEFEALMAGLSQLLPDPSQPLHS</sequence>
<dbReference type="RefSeq" id="WP_120010818.1">
    <property type="nucleotide sequence ID" value="NZ_JALBUU010000112.1"/>
</dbReference>
<organism evidence="1 2">
    <name type="scientific">Teichococcus vastitatis</name>
    <dbReference type="NCBI Taxonomy" id="2307076"/>
    <lineage>
        <taxon>Bacteria</taxon>
        <taxon>Pseudomonadati</taxon>
        <taxon>Pseudomonadota</taxon>
        <taxon>Alphaproteobacteria</taxon>
        <taxon>Acetobacterales</taxon>
        <taxon>Roseomonadaceae</taxon>
        <taxon>Roseomonas</taxon>
    </lineage>
</organism>
<protein>
    <submittedName>
        <fullName evidence="1">Uncharacterized protein</fullName>
    </submittedName>
</protein>
<gene>
    <name evidence="1" type="ORF">MON41_21740</name>
</gene>
<dbReference type="Proteomes" id="UP001201985">
    <property type="component" value="Unassembled WGS sequence"/>
</dbReference>
<evidence type="ECO:0000313" key="1">
    <source>
        <dbReference type="EMBL" id="MCI0756278.1"/>
    </source>
</evidence>
<dbReference type="EMBL" id="JALBUU010000112">
    <property type="protein sequence ID" value="MCI0756278.1"/>
    <property type="molecule type" value="Genomic_DNA"/>
</dbReference>
<evidence type="ECO:0000313" key="2">
    <source>
        <dbReference type="Proteomes" id="UP001201985"/>
    </source>
</evidence>
<name>A0ABS9WBA1_9PROT</name>
<accession>A0ABS9WBA1</accession>